<reference evidence="1 3" key="2">
    <citation type="journal article" date="2013" name="Nature">
        <title>Insights into bilaterian evolution from three spiralian genomes.</title>
        <authorList>
            <person name="Simakov O."/>
            <person name="Marletaz F."/>
            <person name="Cho S.J."/>
            <person name="Edsinger-Gonzales E."/>
            <person name="Havlak P."/>
            <person name="Hellsten U."/>
            <person name="Kuo D.H."/>
            <person name="Larsson T."/>
            <person name="Lv J."/>
            <person name="Arendt D."/>
            <person name="Savage R."/>
            <person name="Osoegawa K."/>
            <person name="de Jong P."/>
            <person name="Grimwood J."/>
            <person name="Chapman J.A."/>
            <person name="Shapiro H."/>
            <person name="Aerts A."/>
            <person name="Otillar R.P."/>
            <person name="Terry A.Y."/>
            <person name="Boore J.L."/>
            <person name="Grigoriev I.V."/>
            <person name="Lindberg D.R."/>
            <person name="Seaver E.C."/>
            <person name="Weisblat D.A."/>
            <person name="Putnam N.H."/>
            <person name="Rokhsar D.S."/>
        </authorList>
    </citation>
    <scope>NUCLEOTIDE SEQUENCE</scope>
    <source>
        <strain evidence="1 3">I ESC-2004</strain>
    </source>
</reference>
<dbReference type="EMBL" id="AMQN01041453">
    <property type="status" value="NOT_ANNOTATED_CDS"/>
    <property type="molecule type" value="Genomic_DNA"/>
</dbReference>
<keyword evidence="3" id="KW-1185">Reference proteome</keyword>
<feature type="non-terminal residue" evidence="1">
    <location>
        <position position="1"/>
    </location>
</feature>
<gene>
    <name evidence="1" type="ORF">CAPTEDRAFT_112103</name>
</gene>
<organism evidence="1">
    <name type="scientific">Capitella teleta</name>
    <name type="common">Polychaete worm</name>
    <dbReference type="NCBI Taxonomy" id="283909"/>
    <lineage>
        <taxon>Eukaryota</taxon>
        <taxon>Metazoa</taxon>
        <taxon>Spiralia</taxon>
        <taxon>Lophotrochozoa</taxon>
        <taxon>Annelida</taxon>
        <taxon>Polychaeta</taxon>
        <taxon>Sedentaria</taxon>
        <taxon>Scolecida</taxon>
        <taxon>Capitellidae</taxon>
        <taxon>Capitella</taxon>
    </lineage>
</organism>
<evidence type="ECO:0000313" key="2">
    <source>
        <dbReference type="EnsemblMetazoa" id="CapteP112103"/>
    </source>
</evidence>
<dbReference type="AlphaFoldDB" id="R7UUE3"/>
<dbReference type="HOGENOM" id="CLU_3130135_0_0_1"/>
<name>R7UUE3_CAPTE</name>
<dbReference type="EMBL" id="KB297908">
    <property type="protein sequence ID" value="ELU09810.1"/>
    <property type="molecule type" value="Genomic_DNA"/>
</dbReference>
<dbReference type="Proteomes" id="UP000014760">
    <property type="component" value="Unassembled WGS sequence"/>
</dbReference>
<reference evidence="2" key="3">
    <citation type="submission" date="2015-06" db="UniProtKB">
        <authorList>
            <consortium name="EnsemblMetazoa"/>
        </authorList>
    </citation>
    <scope>IDENTIFICATION</scope>
</reference>
<reference evidence="3" key="1">
    <citation type="submission" date="2012-12" db="EMBL/GenBank/DDBJ databases">
        <authorList>
            <person name="Hellsten U."/>
            <person name="Grimwood J."/>
            <person name="Chapman J.A."/>
            <person name="Shapiro H."/>
            <person name="Aerts A."/>
            <person name="Otillar R.P."/>
            <person name="Terry A.Y."/>
            <person name="Boore J.L."/>
            <person name="Simakov O."/>
            <person name="Marletaz F."/>
            <person name="Cho S.-J."/>
            <person name="Edsinger-Gonzales E."/>
            <person name="Havlak P."/>
            <person name="Kuo D.-H."/>
            <person name="Larsson T."/>
            <person name="Lv J."/>
            <person name="Arendt D."/>
            <person name="Savage R."/>
            <person name="Osoegawa K."/>
            <person name="de Jong P."/>
            <person name="Lindberg D.R."/>
            <person name="Seaver E.C."/>
            <person name="Weisblat D.A."/>
            <person name="Putnam N.H."/>
            <person name="Grigoriev I.V."/>
            <person name="Rokhsar D.S."/>
        </authorList>
    </citation>
    <scope>NUCLEOTIDE SEQUENCE</scope>
    <source>
        <strain evidence="3">I ESC-2004</strain>
    </source>
</reference>
<dbReference type="EnsemblMetazoa" id="CapteT112103">
    <property type="protein sequence ID" value="CapteP112103"/>
    <property type="gene ID" value="CapteG112103"/>
</dbReference>
<accession>R7UUE3</accession>
<evidence type="ECO:0000313" key="1">
    <source>
        <dbReference type="EMBL" id="ELU09810.1"/>
    </source>
</evidence>
<protein>
    <submittedName>
        <fullName evidence="1 2">Uncharacterized protein</fullName>
    </submittedName>
</protein>
<evidence type="ECO:0000313" key="3">
    <source>
        <dbReference type="Proteomes" id="UP000014760"/>
    </source>
</evidence>
<sequence>LFSYTHHGPWQLEAYNVTNMRWINEKRCQCHQLHVMRWNKHQLLQNFSAGLAHASS</sequence>
<proteinExistence type="predicted"/>